<organism evidence="1 2">
    <name type="scientific">Panagrolaimus sp. ES5</name>
    <dbReference type="NCBI Taxonomy" id="591445"/>
    <lineage>
        <taxon>Eukaryota</taxon>
        <taxon>Metazoa</taxon>
        <taxon>Ecdysozoa</taxon>
        <taxon>Nematoda</taxon>
        <taxon>Chromadorea</taxon>
        <taxon>Rhabditida</taxon>
        <taxon>Tylenchina</taxon>
        <taxon>Panagrolaimomorpha</taxon>
        <taxon>Panagrolaimoidea</taxon>
        <taxon>Panagrolaimidae</taxon>
        <taxon>Panagrolaimus</taxon>
    </lineage>
</organism>
<dbReference type="Proteomes" id="UP000887579">
    <property type="component" value="Unplaced"/>
</dbReference>
<dbReference type="WBParaSite" id="ES5_v2.g22027.t1">
    <property type="protein sequence ID" value="ES5_v2.g22027.t1"/>
    <property type="gene ID" value="ES5_v2.g22027"/>
</dbReference>
<protein>
    <submittedName>
        <fullName evidence="2">Uncharacterized protein</fullName>
    </submittedName>
</protein>
<name>A0AC34FXK9_9BILA</name>
<evidence type="ECO:0000313" key="2">
    <source>
        <dbReference type="WBParaSite" id="ES5_v2.g22027.t1"/>
    </source>
</evidence>
<sequence>MLISGSAEGDFRVSTIKEEQRVWEPAAKSAIKKNIKKFEAEQKKSVKAQDAAKAMKEKTDAVMEEAKKIKL</sequence>
<reference evidence="2" key="1">
    <citation type="submission" date="2022-11" db="UniProtKB">
        <authorList>
            <consortium name="WormBaseParasite"/>
        </authorList>
    </citation>
    <scope>IDENTIFICATION</scope>
</reference>
<evidence type="ECO:0000313" key="1">
    <source>
        <dbReference type="Proteomes" id="UP000887579"/>
    </source>
</evidence>
<accession>A0AC34FXK9</accession>
<proteinExistence type="predicted"/>